<comment type="similarity">
    <text evidence="6">Belongs to the ABC-4 integral membrane protein family.</text>
</comment>
<comment type="caution">
    <text evidence="10">The sequence shown here is derived from an EMBL/GenBank/DDBJ whole genome shotgun (WGS) entry which is preliminary data.</text>
</comment>
<evidence type="ECO:0000256" key="7">
    <source>
        <dbReference type="SAM" id="Phobius"/>
    </source>
</evidence>
<sequence length="408" mass="45009">MSFFDILKGSLATLKANKLRTLLTMLGIIIGISSVIAMWAIGNGGRDSILGDLKKVGYGKFTVTIDYKNENFKYSNYFTMQTVDMLKASHKFKAVAANIEDRFRVIKDKKPYFSFGTVSTEDFEKISPVTMMSGRNFLPFEYNSNERVITIDNISAKKMFGDIKSALGQSVEISRDRKKAGHSYKIIGVFKSPYESFGKLFGEGENFPVLFRMPYKAYAVSFNQDPDVFETLIVEAKNGNEISEAMLEAKNILEFNKNAKNLYVTNAVSNDIESFDKILSTLSLFVTLAASISLLVGGIGVMNIMLVTVVERTKEIGIRKALGAKNRDILKQFLFESIILTVFGGLVGIFIGILFGLLTGVVVGIKPIFSMVSIIVSLSISVVVGVIFGVSPARRAAKLNPIDALRTE</sequence>
<evidence type="ECO:0000256" key="3">
    <source>
        <dbReference type="ARBA" id="ARBA00022692"/>
    </source>
</evidence>
<comment type="subcellular location">
    <subcellularLocation>
        <location evidence="1">Cell membrane</location>
        <topology evidence="1">Multi-pass membrane protein</topology>
    </subcellularLocation>
</comment>
<dbReference type="PATRIC" id="fig|76856.3.peg.424"/>
<evidence type="ECO:0000256" key="2">
    <source>
        <dbReference type="ARBA" id="ARBA00022475"/>
    </source>
</evidence>
<dbReference type="InterPro" id="IPR050250">
    <property type="entry name" value="Macrolide_Exporter_MacB"/>
</dbReference>
<keyword evidence="2" id="KW-1003">Cell membrane</keyword>
<dbReference type="Proteomes" id="UP000054800">
    <property type="component" value="Unassembled WGS sequence"/>
</dbReference>
<dbReference type="InterPro" id="IPR025857">
    <property type="entry name" value="MacB_PCD"/>
</dbReference>
<organism evidence="10 11">
    <name type="scientific">Fusobacterium nucleatum subsp. nucleatum</name>
    <dbReference type="NCBI Taxonomy" id="76856"/>
    <lineage>
        <taxon>Bacteria</taxon>
        <taxon>Fusobacteriati</taxon>
        <taxon>Fusobacteriota</taxon>
        <taxon>Fusobacteriia</taxon>
        <taxon>Fusobacteriales</taxon>
        <taxon>Fusobacteriaceae</taxon>
        <taxon>Fusobacterium</taxon>
    </lineage>
</organism>
<dbReference type="GO" id="GO:0005886">
    <property type="term" value="C:plasma membrane"/>
    <property type="evidence" value="ECO:0007669"/>
    <property type="project" value="UniProtKB-SubCell"/>
</dbReference>
<protein>
    <submittedName>
        <fullName evidence="10">ABC transporter permease</fullName>
    </submittedName>
</protein>
<dbReference type="RefSeq" id="WP_059222578.1">
    <property type="nucleotide sequence ID" value="NZ_LMVH01000001.1"/>
</dbReference>
<feature type="transmembrane region" description="Helical" evidence="7">
    <location>
        <begin position="368"/>
        <end position="390"/>
    </location>
</feature>
<dbReference type="PANTHER" id="PTHR30572">
    <property type="entry name" value="MEMBRANE COMPONENT OF TRANSPORTER-RELATED"/>
    <property type="match status" value="1"/>
</dbReference>
<evidence type="ECO:0000256" key="5">
    <source>
        <dbReference type="ARBA" id="ARBA00023136"/>
    </source>
</evidence>
<accession>A0A0M3UWG4</accession>
<evidence type="ECO:0000256" key="1">
    <source>
        <dbReference type="ARBA" id="ARBA00004651"/>
    </source>
</evidence>
<dbReference type="PANTHER" id="PTHR30572:SF4">
    <property type="entry name" value="ABC TRANSPORTER PERMEASE YTRF"/>
    <property type="match status" value="1"/>
</dbReference>
<proteinExistence type="inferred from homology"/>
<evidence type="ECO:0000256" key="4">
    <source>
        <dbReference type="ARBA" id="ARBA00022989"/>
    </source>
</evidence>
<feature type="transmembrane region" description="Helical" evidence="7">
    <location>
        <begin position="21"/>
        <end position="41"/>
    </location>
</feature>
<feature type="domain" description="MacB-like periplasmic core" evidence="9">
    <location>
        <begin position="21"/>
        <end position="249"/>
    </location>
</feature>
<evidence type="ECO:0000313" key="11">
    <source>
        <dbReference type="Proteomes" id="UP000054800"/>
    </source>
</evidence>
<keyword evidence="4 7" id="KW-1133">Transmembrane helix</keyword>
<dbReference type="Pfam" id="PF12704">
    <property type="entry name" value="MacB_PCD"/>
    <property type="match status" value="1"/>
</dbReference>
<dbReference type="GO" id="GO:0022857">
    <property type="term" value="F:transmembrane transporter activity"/>
    <property type="evidence" value="ECO:0007669"/>
    <property type="project" value="TreeGrafter"/>
</dbReference>
<evidence type="ECO:0000259" key="9">
    <source>
        <dbReference type="Pfam" id="PF12704"/>
    </source>
</evidence>
<dbReference type="AlphaFoldDB" id="A0A0M3UWG4"/>
<feature type="transmembrane region" description="Helical" evidence="7">
    <location>
        <begin position="333"/>
        <end position="362"/>
    </location>
</feature>
<dbReference type="Pfam" id="PF02687">
    <property type="entry name" value="FtsX"/>
    <property type="match status" value="1"/>
</dbReference>
<dbReference type="OrthoDB" id="9770036at2"/>
<dbReference type="EMBL" id="LMVH01000001">
    <property type="protein sequence ID" value="KUL98625.1"/>
    <property type="molecule type" value="Genomic_DNA"/>
</dbReference>
<feature type="transmembrane region" description="Helical" evidence="7">
    <location>
        <begin position="284"/>
        <end position="310"/>
    </location>
</feature>
<name>A0A0M3UWG4_FUSNC</name>
<dbReference type="InterPro" id="IPR003838">
    <property type="entry name" value="ABC3_permease_C"/>
</dbReference>
<evidence type="ECO:0000256" key="6">
    <source>
        <dbReference type="ARBA" id="ARBA00038076"/>
    </source>
</evidence>
<keyword evidence="3 7" id="KW-0812">Transmembrane</keyword>
<feature type="domain" description="ABC3 transporter permease C-terminal" evidence="8">
    <location>
        <begin position="289"/>
        <end position="401"/>
    </location>
</feature>
<keyword evidence="5 7" id="KW-0472">Membrane</keyword>
<reference evidence="10 11" key="1">
    <citation type="submission" date="2015-10" db="EMBL/GenBank/DDBJ databases">
        <authorList>
            <person name="Gilbert D.G."/>
        </authorList>
    </citation>
    <scope>NUCLEOTIDE SEQUENCE [LARGE SCALE GENOMIC DNA]</scope>
    <source>
        <strain evidence="10 11">ChDC F311</strain>
    </source>
</reference>
<evidence type="ECO:0000259" key="8">
    <source>
        <dbReference type="Pfam" id="PF02687"/>
    </source>
</evidence>
<gene>
    <name evidence="10" type="ORF">RO03_03565</name>
</gene>
<evidence type="ECO:0000313" key="10">
    <source>
        <dbReference type="EMBL" id="KUL98625.1"/>
    </source>
</evidence>